<evidence type="ECO:0000313" key="5">
    <source>
        <dbReference type="Proteomes" id="UP000245051"/>
    </source>
</evidence>
<dbReference type="EMBL" id="BGZL01000054">
    <property type="protein sequence ID" value="GBQ04457.1"/>
    <property type="molecule type" value="Genomic_DNA"/>
</dbReference>
<dbReference type="Proteomes" id="UP000245051">
    <property type="component" value="Chromosome"/>
</dbReference>
<evidence type="ECO:0000313" key="4">
    <source>
        <dbReference type="EMBL" id="GBQ04457.1"/>
    </source>
</evidence>
<feature type="region of interest" description="Disordered" evidence="1">
    <location>
        <begin position="223"/>
        <end position="242"/>
    </location>
</feature>
<dbReference type="RefSeq" id="WP_109294477.1">
    <property type="nucleotide sequence ID" value="NZ_BGZL01000054.1"/>
</dbReference>
<dbReference type="EMBL" id="CP029254">
    <property type="protein sequence ID" value="AWK12302.1"/>
    <property type="molecule type" value="Genomic_DNA"/>
</dbReference>
<evidence type="ECO:0000256" key="1">
    <source>
        <dbReference type="SAM" id="MobiDB-lite"/>
    </source>
</evidence>
<reference evidence="2 5" key="1">
    <citation type="submission" date="2018-05" db="EMBL/GenBank/DDBJ databases">
        <title>Complete genome sequence of the Type Strain of Streptomyces spongiicola HNM0071, the producer of staurosporine.</title>
        <authorList>
            <person name="Zhou S."/>
            <person name="Huang X."/>
        </authorList>
    </citation>
    <scope>NUCLEOTIDE SEQUENCE [LARGE SCALE GENOMIC DNA]</scope>
    <source>
        <strain evidence="2 5">HNM0071</strain>
    </source>
</reference>
<dbReference type="AlphaFoldDB" id="A0A2S1Z7L4"/>
<keyword evidence="5" id="KW-1185">Reference proteome</keyword>
<sequence>MAPYTSAPQAPDPFTATRTRMEEMLAHLSHPAMASATAEGLEDYITAAGREVLRQMLQDQLDARAAAEVRVRTVTGSDAVVRPRAELGHRRLLATTLGRVEAARIAYRAPGAANLHPGDAALALPRQVYSYPLQRAVALEVAETPLRRAGAHLERTTGGRLGTRQLMEIACRVAAHIPAFYQQDLPAPAPAVGSEGDRLLVLSCDATGVNMIPSDLREAVRAARAADGPQPPSAQLSSREHTGRRRMATVFAVYDADPVPRTGADVLPATAAERAARTHGPRARGRHLEGSLQRSTAAMVTAMFDHAEQRDPDHRRRWIVLVDGANHQLECIAREAATRGVHVDTIVDIVHVIEYLWRAAEDLHPGHAARAAWVADAARTVLDGHSPRVVAALRQHLRTRPDDAKQLPAVARTAAYLQAKEPYLRYHLALAMGWPIATGVIEGSCRFLVKDRLDTTGARWSLTGAEAVLLLRAVIDNGDFDRYWSYFTELDHLHTHAVRYQGQLALAA</sequence>
<evidence type="ECO:0000313" key="3">
    <source>
        <dbReference type="EMBL" id="AWK12302.1"/>
    </source>
</evidence>
<evidence type="ECO:0000313" key="6">
    <source>
        <dbReference type="Proteomes" id="UP000265354"/>
    </source>
</evidence>
<protein>
    <submittedName>
        <fullName evidence="4">ISKra4 family transposase</fullName>
    </submittedName>
</protein>
<dbReference type="Proteomes" id="UP000265354">
    <property type="component" value="Unassembled WGS sequence"/>
</dbReference>
<dbReference type="KEGG" id="sspo:DDQ41_11895"/>
<reference evidence="4 6" key="2">
    <citation type="submission" date="2018-07" db="EMBL/GenBank/DDBJ databases">
        <title>Whole Genome Shotgun Sequence of Streptomyces spongiicola strain 531S.</title>
        <authorList>
            <person name="Dohra H."/>
            <person name="Kodani S."/>
        </authorList>
    </citation>
    <scope>NUCLEOTIDE SEQUENCE [LARGE SCALE GENOMIC DNA]</scope>
    <source>
        <strain evidence="4 6">531S</strain>
    </source>
</reference>
<gene>
    <name evidence="2" type="ORF">DDQ41_11895</name>
    <name evidence="3" type="ORF">DDQ41_29090</name>
    <name evidence="4" type="ORF">SSP531S_59540</name>
</gene>
<dbReference type="EMBL" id="CP029254">
    <property type="protein sequence ID" value="AWK09507.1"/>
    <property type="molecule type" value="Genomic_DNA"/>
</dbReference>
<dbReference type="KEGG" id="sspo:DDQ41_29090"/>
<proteinExistence type="predicted"/>
<dbReference type="NCBIfam" id="NF033572">
    <property type="entry name" value="transpos_ISKra4"/>
    <property type="match status" value="1"/>
</dbReference>
<dbReference type="OrthoDB" id="3450944at2"/>
<accession>A0A2S1Z7L4</accession>
<organism evidence="4 6">
    <name type="scientific">Streptomyces spongiicola</name>
    <dbReference type="NCBI Taxonomy" id="1690221"/>
    <lineage>
        <taxon>Bacteria</taxon>
        <taxon>Bacillati</taxon>
        <taxon>Actinomycetota</taxon>
        <taxon>Actinomycetes</taxon>
        <taxon>Kitasatosporales</taxon>
        <taxon>Streptomycetaceae</taxon>
        <taxon>Streptomyces</taxon>
    </lineage>
</organism>
<evidence type="ECO:0000313" key="2">
    <source>
        <dbReference type="EMBL" id="AWK09507.1"/>
    </source>
</evidence>
<name>A0A2S1Z7L4_9ACTN</name>